<evidence type="ECO:0000313" key="3">
    <source>
        <dbReference type="EMBL" id="MBU2691640.1"/>
    </source>
</evidence>
<dbReference type="InterPro" id="IPR003587">
    <property type="entry name" value="Hint_dom_N"/>
</dbReference>
<name>A0A948RV83_UNCEI</name>
<dbReference type="AlphaFoldDB" id="A0A948RV83"/>
<evidence type="ECO:0000259" key="2">
    <source>
        <dbReference type="SMART" id="SM00306"/>
    </source>
</evidence>
<reference evidence="3" key="1">
    <citation type="submission" date="2021-05" db="EMBL/GenBank/DDBJ databases">
        <title>Energy efficiency and biological interactions define the core microbiome of deep oligotrophic groundwater.</title>
        <authorList>
            <person name="Mehrshad M."/>
            <person name="Lopez-Fernandez M."/>
            <person name="Bell E."/>
            <person name="Bernier-Latmani R."/>
            <person name="Bertilsson S."/>
            <person name="Dopson M."/>
        </authorList>
    </citation>
    <scope>NUCLEOTIDE SEQUENCE</scope>
    <source>
        <strain evidence="3">Modern_marine.mb.64</strain>
    </source>
</reference>
<dbReference type="InterPro" id="IPR036844">
    <property type="entry name" value="Hint_dom_sf"/>
</dbReference>
<sequence length="229" mass="25226">MRSIVMLMILGVLAVTGAAQAIPYCHQVDLGTFCIGGEGCTTHRIEFGSCIDEIKLFRCVWYGGCTPFEGNWQPCDCSSTGNPGNGCDCLLGGTPIRMADGSTKPVEQIQVGDRVLAYDEPTARMSMSEVTSIHKPYVVTHYFIINEELSATENHPVLSGGKWVNVSNLSVGDVLTSPDGWDMEIFALRKIEEEVKVYNFQVKAGTYVANDIIVHNKEDCEAYAQYYPY</sequence>
<dbReference type="SMART" id="SM00306">
    <property type="entry name" value="HintN"/>
    <property type="match status" value="1"/>
</dbReference>
<keyword evidence="1" id="KW-0732">Signal</keyword>
<dbReference type="PROSITE" id="PS50817">
    <property type="entry name" value="INTEIN_N_TER"/>
    <property type="match status" value="1"/>
</dbReference>
<dbReference type="InterPro" id="IPR006141">
    <property type="entry name" value="Intein_N"/>
</dbReference>
<dbReference type="Pfam" id="PF07591">
    <property type="entry name" value="PT-HINT"/>
    <property type="match status" value="1"/>
</dbReference>
<dbReference type="Gene3D" id="2.170.16.10">
    <property type="entry name" value="Hedgehog/Intein (Hint) domain"/>
    <property type="match status" value="1"/>
</dbReference>
<proteinExistence type="predicted"/>
<dbReference type="Proteomes" id="UP000777784">
    <property type="component" value="Unassembled WGS sequence"/>
</dbReference>
<comment type="caution">
    <text evidence="3">The sequence shown here is derived from an EMBL/GenBank/DDBJ whole genome shotgun (WGS) entry which is preliminary data.</text>
</comment>
<dbReference type="PROSITE" id="PS50818">
    <property type="entry name" value="INTEIN_C_TER"/>
    <property type="match status" value="1"/>
</dbReference>
<dbReference type="InterPro" id="IPR030934">
    <property type="entry name" value="Intein_C"/>
</dbReference>
<dbReference type="CDD" id="cd00081">
    <property type="entry name" value="Hint"/>
    <property type="match status" value="1"/>
</dbReference>
<accession>A0A948RV83</accession>
<protein>
    <recommendedName>
        <fullName evidence="2">Hint domain-containing protein</fullName>
    </recommendedName>
</protein>
<feature type="domain" description="Hint" evidence="2">
    <location>
        <begin position="87"/>
        <end position="179"/>
    </location>
</feature>
<feature type="signal peptide" evidence="1">
    <location>
        <begin position="1"/>
        <end position="21"/>
    </location>
</feature>
<feature type="chain" id="PRO_5037029144" description="Hint domain-containing protein" evidence="1">
    <location>
        <begin position="22"/>
        <end position="229"/>
    </location>
</feature>
<dbReference type="SUPFAM" id="SSF51294">
    <property type="entry name" value="Hedgehog/intein (Hint) domain"/>
    <property type="match status" value="1"/>
</dbReference>
<evidence type="ECO:0000256" key="1">
    <source>
        <dbReference type="SAM" id="SignalP"/>
    </source>
</evidence>
<evidence type="ECO:0000313" key="4">
    <source>
        <dbReference type="Proteomes" id="UP000777784"/>
    </source>
</evidence>
<dbReference type="GO" id="GO:0016539">
    <property type="term" value="P:intein-mediated protein splicing"/>
    <property type="evidence" value="ECO:0007669"/>
    <property type="project" value="InterPro"/>
</dbReference>
<gene>
    <name evidence="3" type="ORF">KJ970_12005</name>
</gene>
<dbReference type="EMBL" id="JAHJDP010000070">
    <property type="protein sequence ID" value="MBU2691640.1"/>
    <property type="molecule type" value="Genomic_DNA"/>
</dbReference>
<organism evidence="3 4">
    <name type="scientific">Eiseniibacteriota bacterium</name>
    <dbReference type="NCBI Taxonomy" id="2212470"/>
    <lineage>
        <taxon>Bacteria</taxon>
        <taxon>Candidatus Eiseniibacteriota</taxon>
    </lineage>
</organism>